<organism evidence="1 2">
    <name type="scientific">Cloeon dipterum</name>
    <dbReference type="NCBI Taxonomy" id="197152"/>
    <lineage>
        <taxon>Eukaryota</taxon>
        <taxon>Metazoa</taxon>
        <taxon>Ecdysozoa</taxon>
        <taxon>Arthropoda</taxon>
        <taxon>Hexapoda</taxon>
        <taxon>Insecta</taxon>
        <taxon>Pterygota</taxon>
        <taxon>Palaeoptera</taxon>
        <taxon>Ephemeroptera</taxon>
        <taxon>Pisciforma</taxon>
        <taxon>Baetidae</taxon>
        <taxon>Cloeon</taxon>
    </lineage>
</organism>
<proteinExistence type="predicted"/>
<name>A0A8S1DJ24_9INSE</name>
<dbReference type="EMBL" id="CADEPI010000198">
    <property type="protein sequence ID" value="CAB3379983.1"/>
    <property type="molecule type" value="Genomic_DNA"/>
</dbReference>
<keyword evidence="2" id="KW-1185">Reference proteome</keyword>
<accession>A0A8S1DJ24</accession>
<dbReference type="AlphaFoldDB" id="A0A8S1DJ24"/>
<reference evidence="1 2" key="1">
    <citation type="submission" date="2020-04" db="EMBL/GenBank/DDBJ databases">
        <authorList>
            <person name="Alioto T."/>
            <person name="Alioto T."/>
            <person name="Gomez Garrido J."/>
        </authorList>
    </citation>
    <scope>NUCLEOTIDE SEQUENCE [LARGE SCALE GENOMIC DNA]</scope>
</reference>
<evidence type="ECO:0000313" key="2">
    <source>
        <dbReference type="Proteomes" id="UP000494165"/>
    </source>
</evidence>
<sequence length="94" mass="10458">MIFHHVIKHSTRVLVSTVATCDATHRVLPVYCFDVVNEILRRSRFEIAIGDTDDTLAYALFGVLHHLIASKEVFAVMGTSVKGTAVVKIKYVTN</sequence>
<evidence type="ECO:0000313" key="1">
    <source>
        <dbReference type="EMBL" id="CAB3379983.1"/>
    </source>
</evidence>
<dbReference type="Proteomes" id="UP000494165">
    <property type="component" value="Unassembled WGS sequence"/>
</dbReference>
<comment type="caution">
    <text evidence="1">The sequence shown here is derived from an EMBL/GenBank/DDBJ whole genome shotgun (WGS) entry which is preliminary data.</text>
</comment>
<gene>
    <name evidence="1" type="ORF">CLODIP_2_CD09112</name>
</gene>
<protein>
    <submittedName>
        <fullName evidence="1">Uncharacterized protein</fullName>
    </submittedName>
</protein>